<comment type="subcellular location">
    <subcellularLocation>
        <location evidence="1">Cell membrane</location>
        <topology evidence="1">Multi-pass membrane protein</topology>
    </subcellularLocation>
</comment>
<dbReference type="InterPro" id="IPR017871">
    <property type="entry name" value="ABC_transporter-like_CS"/>
</dbReference>
<feature type="transmembrane region" description="Helical" evidence="7">
    <location>
        <begin position="291"/>
        <end position="309"/>
    </location>
</feature>
<dbReference type="PROSITE" id="PS50929">
    <property type="entry name" value="ABC_TM1F"/>
    <property type="match status" value="1"/>
</dbReference>
<dbReference type="Proteomes" id="UP001259982">
    <property type="component" value="Unassembled WGS sequence"/>
</dbReference>
<organism evidence="10 11">
    <name type="scientific">Spectribacter acetivorans</name>
    <dbReference type="NCBI Taxonomy" id="3075603"/>
    <lineage>
        <taxon>Bacteria</taxon>
        <taxon>Pseudomonadati</taxon>
        <taxon>Pseudomonadota</taxon>
        <taxon>Gammaproteobacteria</taxon>
        <taxon>Salinisphaerales</taxon>
        <taxon>Salinisphaeraceae</taxon>
        <taxon>Spectribacter</taxon>
    </lineage>
</organism>
<dbReference type="Pfam" id="PF00005">
    <property type="entry name" value="ABC_tran"/>
    <property type="match status" value="1"/>
</dbReference>
<evidence type="ECO:0000313" key="10">
    <source>
        <dbReference type="EMBL" id="MDT0619878.1"/>
    </source>
</evidence>
<evidence type="ECO:0000256" key="2">
    <source>
        <dbReference type="ARBA" id="ARBA00022692"/>
    </source>
</evidence>
<dbReference type="SMART" id="SM00382">
    <property type="entry name" value="AAA"/>
    <property type="match status" value="1"/>
</dbReference>
<keyword evidence="3" id="KW-0547">Nucleotide-binding</keyword>
<evidence type="ECO:0000313" key="11">
    <source>
        <dbReference type="Proteomes" id="UP001259982"/>
    </source>
</evidence>
<evidence type="ECO:0000256" key="6">
    <source>
        <dbReference type="ARBA" id="ARBA00023136"/>
    </source>
</evidence>
<accession>A0ABU3BCL5</accession>
<keyword evidence="2 7" id="KW-0812">Transmembrane</keyword>
<evidence type="ECO:0000256" key="5">
    <source>
        <dbReference type="ARBA" id="ARBA00022989"/>
    </source>
</evidence>
<proteinExistence type="predicted"/>
<dbReference type="InterPro" id="IPR011527">
    <property type="entry name" value="ABC1_TM_dom"/>
</dbReference>
<gene>
    <name evidence="10" type="ORF">RM531_15500</name>
</gene>
<dbReference type="InterPro" id="IPR003593">
    <property type="entry name" value="AAA+_ATPase"/>
</dbReference>
<dbReference type="Gene3D" id="1.20.1560.10">
    <property type="entry name" value="ABC transporter type 1, transmembrane domain"/>
    <property type="match status" value="1"/>
</dbReference>
<dbReference type="PROSITE" id="PS00211">
    <property type="entry name" value="ABC_TRANSPORTER_1"/>
    <property type="match status" value="1"/>
</dbReference>
<evidence type="ECO:0000259" key="9">
    <source>
        <dbReference type="PROSITE" id="PS50929"/>
    </source>
</evidence>
<comment type="caution">
    <text evidence="10">The sequence shown here is derived from an EMBL/GenBank/DDBJ whole genome shotgun (WGS) entry which is preliminary data.</text>
</comment>
<dbReference type="PANTHER" id="PTHR24221">
    <property type="entry name" value="ATP-BINDING CASSETTE SUB-FAMILY B"/>
    <property type="match status" value="1"/>
</dbReference>
<feature type="domain" description="ABC transporter" evidence="8">
    <location>
        <begin position="365"/>
        <end position="602"/>
    </location>
</feature>
<evidence type="ECO:0000259" key="8">
    <source>
        <dbReference type="PROSITE" id="PS50893"/>
    </source>
</evidence>
<evidence type="ECO:0000256" key="3">
    <source>
        <dbReference type="ARBA" id="ARBA00022741"/>
    </source>
</evidence>
<keyword evidence="5 7" id="KW-1133">Transmembrane helix</keyword>
<evidence type="ECO:0000256" key="1">
    <source>
        <dbReference type="ARBA" id="ARBA00004651"/>
    </source>
</evidence>
<dbReference type="SUPFAM" id="SSF52540">
    <property type="entry name" value="P-loop containing nucleoside triphosphate hydrolases"/>
    <property type="match status" value="1"/>
</dbReference>
<protein>
    <submittedName>
        <fullName evidence="10">ABC transporter ATP-binding protein</fullName>
    </submittedName>
</protein>
<feature type="domain" description="ABC transmembrane type-1" evidence="9">
    <location>
        <begin position="25"/>
        <end position="299"/>
    </location>
</feature>
<dbReference type="Gene3D" id="3.40.50.300">
    <property type="entry name" value="P-loop containing nucleotide triphosphate hydrolases"/>
    <property type="match status" value="1"/>
</dbReference>
<sequence length="603" mass="66286">MFRDLKELYALLAPEQRRKLWRLQILVVLMAFAEIAGVISIGPFMTLVGDMQQLQGDGLLAGLYRASGLAEPRDFLFWVGVGVLVMLTVAAVISMVTVWRLSLYGAQVGAELGSRLFRQYMHQDWLFHSSGSSSQLTNQIAQEAQRITGQIINPLMQMNAKAVMASLMALAIFLYNPAVALVGLTVFGVAYLLLYRTVRRRLTANGAAITRAQRQRFKLMAEGFGGIKDVLLLGRQDTITRRFVDASQRFARAQGTTMALSQVPRYAMELVAFGAVIFLVLYLLASHQGNLGAILPVLSVYALAGFKLLPAFQQVYQGVSQIRGNLAAFEAVRDDLRASMMETGRTQDREQDTTDAPHWSPQQSIELHDITFRYPGKEEPALRGLSMEIPANSVIGLVGASGSGKSTAIDLLLGLILPETGEVRIDGQPVTRQNRRAWQNSVGFVPQSIYLADSSMRENIAFGLSPEAIDDDKVRRAATMAHLDELLEELPGGLETRVGERGVQLSGGQRQRIGIARALYHDADVLVLDEATSALDGITEKLVMDAIHDFAGKKTIIMIAHRLATVKQCDSIYLMADGRVTDCGSFDELAQRNALFKRMADHA</sequence>
<dbReference type="InterPro" id="IPR003439">
    <property type="entry name" value="ABC_transporter-like_ATP-bd"/>
</dbReference>
<dbReference type="InterPro" id="IPR036640">
    <property type="entry name" value="ABC1_TM_sf"/>
</dbReference>
<keyword evidence="6 7" id="KW-0472">Membrane</keyword>
<evidence type="ECO:0000256" key="4">
    <source>
        <dbReference type="ARBA" id="ARBA00022840"/>
    </source>
</evidence>
<feature type="transmembrane region" description="Helical" evidence="7">
    <location>
        <begin position="75"/>
        <end position="99"/>
    </location>
</feature>
<dbReference type="GO" id="GO:0005524">
    <property type="term" value="F:ATP binding"/>
    <property type="evidence" value="ECO:0007669"/>
    <property type="project" value="UniProtKB-KW"/>
</dbReference>
<dbReference type="PROSITE" id="PS50893">
    <property type="entry name" value="ABC_TRANSPORTER_2"/>
    <property type="match status" value="1"/>
</dbReference>
<dbReference type="PANTHER" id="PTHR24221:SF654">
    <property type="entry name" value="ATP-BINDING CASSETTE SUB-FAMILY B MEMBER 6"/>
    <property type="match status" value="1"/>
</dbReference>
<dbReference type="InterPro" id="IPR039421">
    <property type="entry name" value="Type_1_exporter"/>
</dbReference>
<dbReference type="InterPro" id="IPR027417">
    <property type="entry name" value="P-loop_NTPase"/>
</dbReference>
<keyword evidence="4 10" id="KW-0067">ATP-binding</keyword>
<dbReference type="SUPFAM" id="SSF90123">
    <property type="entry name" value="ABC transporter transmembrane region"/>
    <property type="match status" value="1"/>
</dbReference>
<name>A0ABU3BCL5_9GAMM</name>
<feature type="transmembrane region" description="Helical" evidence="7">
    <location>
        <begin position="163"/>
        <end position="194"/>
    </location>
</feature>
<feature type="transmembrane region" description="Helical" evidence="7">
    <location>
        <begin position="266"/>
        <end position="285"/>
    </location>
</feature>
<dbReference type="Pfam" id="PF00664">
    <property type="entry name" value="ABC_membrane"/>
    <property type="match status" value="1"/>
</dbReference>
<reference evidence="10 11" key="1">
    <citation type="submission" date="2023-09" db="EMBL/GenBank/DDBJ databases">
        <authorList>
            <person name="Rey-Velasco X."/>
        </authorList>
    </citation>
    <scope>NUCLEOTIDE SEQUENCE [LARGE SCALE GENOMIC DNA]</scope>
    <source>
        <strain evidence="10 11">P385</strain>
    </source>
</reference>
<keyword evidence="11" id="KW-1185">Reference proteome</keyword>
<dbReference type="EMBL" id="JAVRHY010000023">
    <property type="protein sequence ID" value="MDT0619878.1"/>
    <property type="molecule type" value="Genomic_DNA"/>
</dbReference>
<feature type="transmembrane region" description="Helical" evidence="7">
    <location>
        <begin position="20"/>
        <end position="45"/>
    </location>
</feature>
<evidence type="ECO:0000256" key="7">
    <source>
        <dbReference type="SAM" id="Phobius"/>
    </source>
</evidence>
<dbReference type="RefSeq" id="WP_311660587.1">
    <property type="nucleotide sequence ID" value="NZ_JAVRHY010000023.1"/>
</dbReference>